<gene>
    <name evidence="2" type="ORF">Fot_07762</name>
</gene>
<comment type="caution">
    <text evidence="2">The sequence shown here is derived from an EMBL/GenBank/DDBJ whole genome shotgun (WGS) entry which is preliminary data.</text>
</comment>
<accession>A0ABD1WWQ7</accession>
<reference evidence="3" key="1">
    <citation type="submission" date="2024-07" db="EMBL/GenBank/DDBJ databases">
        <title>Two chromosome-level genome assemblies of Korean endemic species Abeliophyllum distichum and Forsythia ovata (Oleaceae).</title>
        <authorList>
            <person name="Jang H."/>
        </authorList>
    </citation>
    <scope>NUCLEOTIDE SEQUENCE [LARGE SCALE GENOMIC DNA]</scope>
</reference>
<sequence length="149" mass="16746">MASSRNCSKSRRKAKMRRNVSGSKKNRGINNGTAKPEKKKTVIVDTHINLEKTIGNGLSHKINFNAKLVEEEAVHHKSLTNSCEHTIKNIQTSINLLTNSCGGKLDKKTKEARNTRKKELRREAGELRDSSEKRGILNEMKNVAIIQNN</sequence>
<evidence type="ECO:0000313" key="2">
    <source>
        <dbReference type="EMBL" id="KAL2554143.1"/>
    </source>
</evidence>
<dbReference type="Proteomes" id="UP001604277">
    <property type="component" value="Unassembled WGS sequence"/>
</dbReference>
<keyword evidence="3" id="KW-1185">Reference proteome</keyword>
<feature type="region of interest" description="Disordered" evidence="1">
    <location>
        <begin position="1"/>
        <end position="35"/>
    </location>
</feature>
<evidence type="ECO:0000313" key="3">
    <source>
        <dbReference type="Proteomes" id="UP001604277"/>
    </source>
</evidence>
<dbReference type="AlphaFoldDB" id="A0ABD1WWQ7"/>
<organism evidence="2 3">
    <name type="scientific">Forsythia ovata</name>
    <dbReference type="NCBI Taxonomy" id="205694"/>
    <lineage>
        <taxon>Eukaryota</taxon>
        <taxon>Viridiplantae</taxon>
        <taxon>Streptophyta</taxon>
        <taxon>Embryophyta</taxon>
        <taxon>Tracheophyta</taxon>
        <taxon>Spermatophyta</taxon>
        <taxon>Magnoliopsida</taxon>
        <taxon>eudicotyledons</taxon>
        <taxon>Gunneridae</taxon>
        <taxon>Pentapetalae</taxon>
        <taxon>asterids</taxon>
        <taxon>lamiids</taxon>
        <taxon>Lamiales</taxon>
        <taxon>Oleaceae</taxon>
        <taxon>Forsythieae</taxon>
        <taxon>Forsythia</taxon>
    </lineage>
</organism>
<name>A0ABD1WWQ7_9LAMI</name>
<proteinExistence type="predicted"/>
<dbReference type="EMBL" id="JBFOLJ010000002">
    <property type="protein sequence ID" value="KAL2554143.1"/>
    <property type="molecule type" value="Genomic_DNA"/>
</dbReference>
<protein>
    <submittedName>
        <fullName evidence="2">Uncharacterized protein</fullName>
    </submittedName>
</protein>
<evidence type="ECO:0000256" key="1">
    <source>
        <dbReference type="SAM" id="MobiDB-lite"/>
    </source>
</evidence>
<feature type="compositionally biased region" description="Basic residues" evidence="1">
    <location>
        <begin position="8"/>
        <end position="18"/>
    </location>
</feature>
<feature type="compositionally biased region" description="Polar residues" evidence="1">
    <location>
        <begin position="20"/>
        <end position="33"/>
    </location>
</feature>